<dbReference type="Gene3D" id="1.10.443.10">
    <property type="entry name" value="Intergrase catalytic core"/>
    <property type="match status" value="1"/>
</dbReference>
<dbReference type="InterPro" id="IPR011010">
    <property type="entry name" value="DNA_brk_join_enz"/>
</dbReference>
<accession>A0A1G9DMF3</accession>
<dbReference type="CDD" id="cd00397">
    <property type="entry name" value="DNA_BRE_C"/>
    <property type="match status" value="1"/>
</dbReference>
<sequence length="351" mass="39515">MKPSATWCLHLLNWPEVDRDAWNAAFVGEDWLDDAGPGFHLRPKTREKYAEEYGHWLAWLSDEGLLDPQAAPASRVTQEHLAAYATWMRDRVAPVTVRMRVEGLGHALALMDQAHSPEVFRKILDRLPKTPSRDKRRQLRDPVELIDLGHELMSRAENGAFGPPRYNAVGYRDGLIIALCANRPLRRSNLAALRIGVHLRNVAGVLRIVIPSEETKTRVPIDMSWPEPLLPALDRYADHWRPTLLGPHRDPGMLWISRWGGGALSAHTLACNIRRHTEEAFGVAISPHRFRDAAATMLAIRDPKNVRAAAAVLGHGSYETTQKHYNLARQLDAVRLLNDSVDAILCDKEVQ</sequence>
<dbReference type="InterPro" id="IPR002104">
    <property type="entry name" value="Integrase_catalytic"/>
</dbReference>
<dbReference type="Gene3D" id="1.10.150.130">
    <property type="match status" value="1"/>
</dbReference>
<name>A0A1G9DMF3_9RHOB</name>
<organism evidence="4 5">
    <name type="scientific">Aliiruegeria lutimaris</name>
    <dbReference type="NCBI Taxonomy" id="571298"/>
    <lineage>
        <taxon>Bacteria</taxon>
        <taxon>Pseudomonadati</taxon>
        <taxon>Pseudomonadota</taxon>
        <taxon>Alphaproteobacteria</taxon>
        <taxon>Rhodobacterales</taxon>
        <taxon>Roseobacteraceae</taxon>
        <taxon>Aliiruegeria</taxon>
    </lineage>
</organism>
<dbReference type="GO" id="GO:0003677">
    <property type="term" value="F:DNA binding"/>
    <property type="evidence" value="ECO:0007669"/>
    <property type="project" value="UniProtKB-KW"/>
</dbReference>
<dbReference type="GO" id="GO:0006310">
    <property type="term" value="P:DNA recombination"/>
    <property type="evidence" value="ECO:0007669"/>
    <property type="project" value="UniProtKB-KW"/>
</dbReference>
<dbReference type="OrthoDB" id="7363113at2"/>
<dbReference type="RefSeq" id="WP_068316639.1">
    <property type="nucleotide sequence ID" value="NZ_FNEK01000048.1"/>
</dbReference>
<dbReference type="InterPro" id="IPR010998">
    <property type="entry name" value="Integrase_recombinase_N"/>
</dbReference>
<dbReference type="GO" id="GO:0015074">
    <property type="term" value="P:DNA integration"/>
    <property type="evidence" value="ECO:0007669"/>
    <property type="project" value="InterPro"/>
</dbReference>
<evidence type="ECO:0000313" key="5">
    <source>
        <dbReference type="Proteomes" id="UP000199382"/>
    </source>
</evidence>
<proteinExistence type="predicted"/>
<dbReference type="SUPFAM" id="SSF56349">
    <property type="entry name" value="DNA breaking-rejoining enzymes"/>
    <property type="match status" value="1"/>
</dbReference>
<dbReference type="Proteomes" id="UP000199382">
    <property type="component" value="Unassembled WGS sequence"/>
</dbReference>
<evidence type="ECO:0000313" key="4">
    <source>
        <dbReference type="EMBL" id="SDK65077.1"/>
    </source>
</evidence>
<protein>
    <submittedName>
        <fullName evidence="4">Site-specific recombinase XerD</fullName>
    </submittedName>
</protein>
<gene>
    <name evidence="4" type="ORF">SAMN04488026_104820</name>
</gene>
<dbReference type="Pfam" id="PF00589">
    <property type="entry name" value="Phage_integrase"/>
    <property type="match status" value="1"/>
</dbReference>
<evidence type="ECO:0000259" key="3">
    <source>
        <dbReference type="PROSITE" id="PS51898"/>
    </source>
</evidence>
<dbReference type="AlphaFoldDB" id="A0A1G9DMF3"/>
<dbReference type="STRING" id="571298.SAMN04488026_104820"/>
<dbReference type="InterPro" id="IPR013762">
    <property type="entry name" value="Integrase-like_cat_sf"/>
</dbReference>
<keyword evidence="5" id="KW-1185">Reference proteome</keyword>
<feature type="domain" description="Tyr recombinase" evidence="3">
    <location>
        <begin position="126"/>
        <end position="338"/>
    </location>
</feature>
<evidence type="ECO:0000256" key="2">
    <source>
        <dbReference type="ARBA" id="ARBA00023172"/>
    </source>
</evidence>
<dbReference type="EMBL" id="FNEK01000048">
    <property type="protein sequence ID" value="SDK65077.1"/>
    <property type="molecule type" value="Genomic_DNA"/>
</dbReference>
<reference evidence="4 5" key="1">
    <citation type="submission" date="2016-10" db="EMBL/GenBank/DDBJ databases">
        <authorList>
            <person name="de Groot N.N."/>
        </authorList>
    </citation>
    <scope>NUCLEOTIDE SEQUENCE [LARGE SCALE GENOMIC DNA]</scope>
    <source>
        <strain evidence="4 5">DSM 25294</strain>
    </source>
</reference>
<evidence type="ECO:0000256" key="1">
    <source>
        <dbReference type="ARBA" id="ARBA00023125"/>
    </source>
</evidence>
<keyword evidence="2" id="KW-0233">DNA recombination</keyword>
<keyword evidence="1" id="KW-0238">DNA-binding</keyword>
<dbReference type="PROSITE" id="PS51898">
    <property type="entry name" value="TYR_RECOMBINASE"/>
    <property type="match status" value="1"/>
</dbReference>